<comment type="function">
    <text evidence="3">Specifically catalyzes the cleavage of the D-lactyl ether substituent of MurNAc 6-phosphate, producing GlcNAc 6-phosphate and D-lactate.</text>
</comment>
<feature type="region of interest" description="Disordered" evidence="4">
    <location>
        <begin position="1"/>
        <end position="20"/>
    </location>
</feature>
<protein>
    <recommendedName>
        <fullName evidence="3">N-acetylmuramic acid 6-phosphate etherase</fullName>
        <shortName evidence="3">MurNAc-6-P etherase</shortName>
        <ecNumber evidence="3">4.2.1.126</ecNumber>
    </recommendedName>
    <alternativeName>
        <fullName evidence="3">N-acetylmuramic acid 6-phosphate hydrolase</fullName>
    </alternativeName>
    <alternativeName>
        <fullName evidence="3">N-acetylmuramic acid 6-phosphate lyase</fullName>
    </alternativeName>
</protein>
<comment type="catalytic activity">
    <reaction evidence="3">
        <text>N-acetyl-D-muramate 6-phosphate + H2O = N-acetyl-D-glucosamine 6-phosphate + (R)-lactate</text>
        <dbReference type="Rhea" id="RHEA:26410"/>
        <dbReference type="ChEBI" id="CHEBI:15377"/>
        <dbReference type="ChEBI" id="CHEBI:16004"/>
        <dbReference type="ChEBI" id="CHEBI:57513"/>
        <dbReference type="ChEBI" id="CHEBI:58722"/>
        <dbReference type="EC" id="4.2.1.126"/>
    </reaction>
</comment>
<accession>A0ABX5VJW8</accession>
<dbReference type="PROSITE" id="PS51464">
    <property type="entry name" value="SIS"/>
    <property type="match status" value="1"/>
</dbReference>
<evidence type="ECO:0000259" key="5">
    <source>
        <dbReference type="PROSITE" id="PS51464"/>
    </source>
</evidence>
<dbReference type="PANTHER" id="PTHR10088">
    <property type="entry name" value="GLUCOKINASE REGULATORY PROTEIN"/>
    <property type="match status" value="1"/>
</dbReference>
<dbReference type="NCBIfam" id="NF009222">
    <property type="entry name" value="PRK12570.1"/>
    <property type="match status" value="1"/>
</dbReference>
<evidence type="ECO:0000256" key="2">
    <source>
        <dbReference type="ARBA" id="ARBA00023277"/>
    </source>
</evidence>
<keyword evidence="1 3" id="KW-0456">Lyase</keyword>
<evidence type="ECO:0000313" key="6">
    <source>
        <dbReference type="EMBL" id="QDB78006.1"/>
    </source>
</evidence>
<evidence type="ECO:0000313" key="7">
    <source>
        <dbReference type="Proteomes" id="UP000313948"/>
    </source>
</evidence>
<comment type="subunit">
    <text evidence="3">Homodimer.</text>
</comment>
<dbReference type="PANTHER" id="PTHR10088:SF4">
    <property type="entry name" value="GLUCOKINASE REGULATORY PROTEIN"/>
    <property type="match status" value="1"/>
</dbReference>
<dbReference type="NCBIfam" id="NF003915">
    <property type="entry name" value="PRK05441.1"/>
    <property type="match status" value="1"/>
</dbReference>
<comment type="miscellaneous">
    <text evidence="3">A lyase-type mechanism (elimination/hydration) is suggested for the cleavage of the lactyl ether bond of MurNAc 6-phosphate, with the formation of an alpha,beta-unsaturated aldehyde intermediate with (E)-stereochemistry, followed by the syn addition of water to give product.</text>
</comment>
<dbReference type="InterPro" id="IPR046348">
    <property type="entry name" value="SIS_dom_sf"/>
</dbReference>
<dbReference type="Gene3D" id="1.10.8.1080">
    <property type="match status" value="1"/>
</dbReference>
<dbReference type="SUPFAM" id="SSF53697">
    <property type="entry name" value="SIS domain"/>
    <property type="match status" value="1"/>
</dbReference>
<dbReference type="EC" id="4.2.1.126" evidence="3"/>
<feature type="domain" description="SIS" evidence="5">
    <location>
        <begin position="64"/>
        <end position="225"/>
    </location>
</feature>
<evidence type="ECO:0000256" key="1">
    <source>
        <dbReference type="ARBA" id="ARBA00023239"/>
    </source>
</evidence>
<gene>
    <name evidence="3" type="primary">murQ</name>
    <name evidence="6" type="ORF">FE251_00305</name>
</gene>
<dbReference type="PROSITE" id="PS01272">
    <property type="entry name" value="GCKR"/>
    <property type="match status" value="1"/>
</dbReference>
<dbReference type="InterPro" id="IPR005486">
    <property type="entry name" value="Glucokinase_regulatory_CS"/>
</dbReference>
<dbReference type="Proteomes" id="UP000313948">
    <property type="component" value="Chromosome"/>
</dbReference>
<reference evidence="6 7" key="1">
    <citation type="submission" date="2019-05" db="EMBL/GenBank/DDBJ databases">
        <title>Georgenia *** sp. nov., and Georgenia *** sp. nov., isolated from the intestinal contents of plateau pika (Ochotona curzoniae) in the Qinghai-Tibet plateau of China.</title>
        <authorList>
            <person name="Tian Z."/>
        </authorList>
    </citation>
    <scope>NUCLEOTIDE SEQUENCE [LARGE SCALE GENOMIC DNA]</scope>
    <source>
        <strain evidence="6 7">Z294</strain>
    </source>
</reference>
<keyword evidence="2 3" id="KW-0119">Carbohydrate metabolism</keyword>
<comment type="pathway">
    <text evidence="3">Amino-sugar metabolism; N-acetylmuramate degradation.</text>
</comment>
<dbReference type="EMBL" id="CP040899">
    <property type="protein sequence ID" value="QDB78006.1"/>
    <property type="molecule type" value="Genomic_DNA"/>
</dbReference>
<feature type="active site" description="Proton donor" evidence="3">
    <location>
        <position position="92"/>
    </location>
</feature>
<name>A0ABX5VJW8_9MICO</name>
<evidence type="ECO:0000256" key="3">
    <source>
        <dbReference type="HAMAP-Rule" id="MF_00068"/>
    </source>
</evidence>
<dbReference type="Pfam" id="PF22645">
    <property type="entry name" value="GKRP_SIS_N"/>
    <property type="match status" value="1"/>
</dbReference>
<organism evidence="6 7">
    <name type="scientific">Georgenia wutianyii</name>
    <dbReference type="NCBI Taxonomy" id="2585135"/>
    <lineage>
        <taxon>Bacteria</taxon>
        <taxon>Bacillati</taxon>
        <taxon>Actinomycetota</taxon>
        <taxon>Actinomycetes</taxon>
        <taxon>Micrococcales</taxon>
        <taxon>Bogoriellaceae</taxon>
        <taxon>Georgenia</taxon>
    </lineage>
</organism>
<keyword evidence="7" id="KW-1185">Reference proteome</keyword>
<dbReference type="InterPro" id="IPR001347">
    <property type="entry name" value="SIS_dom"/>
</dbReference>
<sequence>MTRAGDTRWGVLVDSPTEERNPRTVEMDVVDTLQLLRLINAEDQLVPYAVGATLPALAGLVDAAAERVRAGGTVHYVGAGTSGRIGVVDAAELLPTFRLEEGVVTAHLAGGAPAIVRAAENVEDDAAAGRRELGDVGEGDVVIGLAASGRTPYVAGALEHAAANGAFTALVTSNPRSALRELVEVAIVVDTGPEALTGSTRMKSATAQKLVLHSFSTALMVRLGRTWSNLMVSMVATNQKLRARTVTILHQATGLDRSVCEELLEEADGDLKVALVMTLADADPPGARAALEDAGGVVRGAVQSLSSPSHSTPSRREP</sequence>
<dbReference type="InterPro" id="IPR005488">
    <property type="entry name" value="Etherase_MurQ"/>
</dbReference>
<dbReference type="InterPro" id="IPR040190">
    <property type="entry name" value="MURQ/GCKR"/>
</dbReference>
<feature type="active site" evidence="3">
    <location>
        <position position="123"/>
    </location>
</feature>
<proteinExistence type="inferred from homology"/>
<evidence type="ECO:0000256" key="4">
    <source>
        <dbReference type="SAM" id="MobiDB-lite"/>
    </source>
</evidence>
<dbReference type="CDD" id="cd05007">
    <property type="entry name" value="SIS_Etherase"/>
    <property type="match status" value="1"/>
</dbReference>
<comment type="similarity">
    <text evidence="3">Belongs to the GCKR-like family. MurNAc-6-P etherase subfamily.</text>
</comment>
<dbReference type="Gene3D" id="3.40.50.10490">
    <property type="entry name" value="Glucose-6-phosphate isomerase like protein, domain 1"/>
    <property type="match status" value="1"/>
</dbReference>
<dbReference type="HAMAP" id="MF_00068">
    <property type="entry name" value="MurQ"/>
    <property type="match status" value="1"/>
</dbReference>
<dbReference type="RefSeq" id="WP_139072595.1">
    <property type="nucleotide sequence ID" value="NZ_CP040899.1"/>
</dbReference>